<dbReference type="InterPro" id="IPR001387">
    <property type="entry name" value="Cro/C1-type_HTH"/>
</dbReference>
<dbReference type="Proteomes" id="UP001595699">
    <property type="component" value="Unassembled WGS sequence"/>
</dbReference>
<dbReference type="Gene3D" id="3.30.450.180">
    <property type="match status" value="1"/>
</dbReference>
<dbReference type="Pfam" id="PF13560">
    <property type="entry name" value="HTH_31"/>
    <property type="match status" value="1"/>
</dbReference>
<dbReference type="RefSeq" id="WP_205121139.1">
    <property type="nucleotide sequence ID" value="NZ_JAFBCM010000001.1"/>
</dbReference>
<protein>
    <submittedName>
        <fullName evidence="2">Helix-turn-helix transcriptional regulator</fullName>
    </submittedName>
</protein>
<accession>A0ABV7YLL2</accession>
<comment type="caution">
    <text evidence="2">The sequence shown here is derived from an EMBL/GenBank/DDBJ whole genome shotgun (WGS) entry which is preliminary data.</text>
</comment>
<dbReference type="InterPro" id="IPR041413">
    <property type="entry name" value="MLTR_LBD"/>
</dbReference>
<evidence type="ECO:0000259" key="1">
    <source>
        <dbReference type="PROSITE" id="PS50943"/>
    </source>
</evidence>
<feature type="domain" description="HTH cro/C1-type" evidence="1">
    <location>
        <begin position="37"/>
        <end position="84"/>
    </location>
</feature>
<keyword evidence="3" id="KW-1185">Reference proteome</keyword>
<proteinExistence type="predicted"/>
<organism evidence="2 3">
    <name type="scientific">Tenggerimyces flavus</name>
    <dbReference type="NCBI Taxonomy" id="1708749"/>
    <lineage>
        <taxon>Bacteria</taxon>
        <taxon>Bacillati</taxon>
        <taxon>Actinomycetota</taxon>
        <taxon>Actinomycetes</taxon>
        <taxon>Propionibacteriales</taxon>
        <taxon>Nocardioidaceae</taxon>
        <taxon>Tenggerimyces</taxon>
    </lineage>
</organism>
<evidence type="ECO:0000313" key="3">
    <source>
        <dbReference type="Proteomes" id="UP001595699"/>
    </source>
</evidence>
<dbReference type="CDD" id="cd00093">
    <property type="entry name" value="HTH_XRE"/>
    <property type="match status" value="1"/>
</dbReference>
<dbReference type="Pfam" id="PF17765">
    <property type="entry name" value="MLTR_LBD"/>
    <property type="match status" value="1"/>
</dbReference>
<dbReference type="SMART" id="SM00530">
    <property type="entry name" value="HTH_XRE"/>
    <property type="match status" value="1"/>
</dbReference>
<evidence type="ECO:0000313" key="2">
    <source>
        <dbReference type="EMBL" id="MFC3765877.1"/>
    </source>
</evidence>
<dbReference type="SUPFAM" id="SSF47413">
    <property type="entry name" value="lambda repressor-like DNA-binding domains"/>
    <property type="match status" value="1"/>
</dbReference>
<dbReference type="PANTHER" id="PTHR35010:SF2">
    <property type="entry name" value="BLL4672 PROTEIN"/>
    <property type="match status" value="1"/>
</dbReference>
<dbReference type="EMBL" id="JBHRZH010000043">
    <property type="protein sequence ID" value="MFC3765877.1"/>
    <property type="molecule type" value="Genomic_DNA"/>
</dbReference>
<dbReference type="PROSITE" id="PS50943">
    <property type="entry name" value="HTH_CROC1"/>
    <property type="match status" value="1"/>
</dbReference>
<name>A0ABV7YLL2_9ACTN</name>
<reference evidence="3" key="1">
    <citation type="journal article" date="2019" name="Int. J. Syst. Evol. Microbiol.">
        <title>The Global Catalogue of Microorganisms (GCM) 10K type strain sequencing project: providing services to taxonomists for standard genome sequencing and annotation.</title>
        <authorList>
            <consortium name="The Broad Institute Genomics Platform"/>
            <consortium name="The Broad Institute Genome Sequencing Center for Infectious Disease"/>
            <person name="Wu L."/>
            <person name="Ma J."/>
        </authorList>
    </citation>
    <scope>NUCLEOTIDE SEQUENCE [LARGE SCALE GENOMIC DNA]</scope>
    <source>
        <strain evidence="3">CGMCC 4.7241</strain>
    </source>
</reference>
<dbReference type="InterPro" id="IPR010982">
    <property type="entry name" value="Lambda_DNA-bd_dom_sf"/>
</dbReference>
<sequence>MDNRAEVREFLSTRRARLTPELAGVPVYGAGKRRVPGLRREEVALLAGVSVDYYARLEKGNLGGVSESVLDAIARALQLNEAEREHLYDLARAAQAPASRPRRRAAQVRPSILRILDALTTAVAVVRSRRLDVLAANRLGRAMYSSMFDNPANGANLARFTFLDPRATDFFPDWDLSANNTVALLRTEAGRDPHDRALTDLVRELVTRSDVFRTLWAAHNVRLHRTGIKQFHHPVVGDLELSFEALALPADPGLTLTIYTAAAGSPTEDALSLLGSWSTTIDEPAQQSRT</sequence>
<dbReference type="PANTHER" id="PTHR35010">
    <property type="entry name" value="BLL4672 PROTEIN-RELATED"/>
    <property type="match status" value="1"/>
</dbReference>
<gene>
    <name evidence="2" type="ORF">ACFOUW_33935</name>
</gene>
<dbReference type="Gene3D" id="1.10.260.40">
    <property type="entry name" value="lambda repressor-like DNA-binding domains"/>
    <property type="match status" value="1"/>
</dbReference>